<organism evidence="2 3">
    <name type="scientific">Ktedonospora formicarum</name>
    <dbReference type="NCBI Taxonomy" id="2778364"/>
    <lineage>
        <taxon>Bacteria</taxon>
        <taxon>Bacillati</taxon>
        <taxon>Chloroflexota</taxon>
        <taxon>Ktedonobacteria</taxon>
        <taxon>Ktedonobacterales</taxon>
        <taxon>Ktedonobacteraceae</taxon>
        <taxon>Ktedonospora</taxon>
    </lineage>
</organism>
<feature type="transmembrane region" description="Helical" evidence="1">
    <location>
        <begin position="53"/>
        <end position="78"/>
    </location>
</feature>
<name>A0A8J3I1A5_9CHLR</name>
<feature type="transmembrane region" description="Helical" evidence="1">
    <location>
        <begin position="189"/>
        <end position="211"/>
    </location>
</feature>
<proteinExistence type="predicted"/>
<dbReference type="Proteomes" id="UP000612362">
    <property type="component" value="Unassembled WGS sequence"/>
</dbReference>
<comment type="caution">
    <text evidence="2">The sequence shown here is derived from an EMBL/GenBank/DDBJ whole genome shotgun (WGS) entry which is preliminary data.</text>
</comment>
<evidence type="ECO:0000256" key="1">
    <source>
        <dbReference type="SAM" id="Phobius"/>
    </source>
</evidence>
<keyword evidence="1" id="KW-0812">Transmembrane</keyword>
<dbReference type="RefSeq" id="WP_220197386.1">
    <property type="nucleotide sequence ID" value="NZ_BNJF01000003.1"/>
</dbReference>
<gene>
    <name evidence="2" type="ORF">KSX_63450</name>
</gene>
<keyword evidence="1" id="KW-1133">Transmembrane helix</keyword>
<dbReference type="AlphaFoldDB" id="A0A8J3I1A5"/>
<accession>A0A8J3I1A5</accession>
<feature type="transmembrane region" description="Helical" evidence="1">
    <location>
        <begin position="28"/>
        <end position="47"/>
    </location>
</feature>
<evidence type="ECO:0000313" key="2">
    <source>
        <dbReference type="EMBL" id="GHO48182.1"/>
    </source>
</evidence>
<protein>
    <submittedName>
        <fullName evidence="2">Uncharacterized protein</fullName>
    </submittedName>
</protein>
<evidence type="ECO:0000313" key="3">
    <source>
        <dbReference type="Proteomes" id="UP000612362"/>
    </source>
</evidence>
<reference evidence="2" key="1">
    <citation type="submission" date="2020-10" db="EMBL/GenBank/DDBJ databases">
        <title>Taxonomic study of unclassified bacteria belonging to the class Ktedonobacteria.</title>
        <authorList>
            <person name="Yabe S."/>
            <person name="Wang C.M."/>
            <person name="Zheng Y."/>
            <person name="Sakai Y."/>
            <person name="Cavaletti L."/>
            <person name="Monciardini P."/>
            <person name="Donadio S."/>
        </authorList>
    </citation>
    <scope>NUCLEOTIDE SEQUENCE</scope>
    <source>
        <strain evidence="2">SOSP1-1</strain>
    </source>
</reference>
<dbReference type="EMBL" id="BNJF01000003">
    <property type="protein sequence ID" value="GHO48182.1"/>
    <property type="molecule type" value="Genomic_DNA"/>
</dbReference>
<feature type="transmembrane region" description="Helical" evidence="1">
    <location>
        <begin position="157"/>
        <end position="177"/>
    </location>
</feature>
<sequence>MFVANPARAIKGTINGIITAFVSGPRRVFLYAALWVLMGASCGLIGLGNTLGFFNVVTGFFFIVAGLLLVLAVVKYILWRRNGLRETLPDGTVLVAIAHNDAQPGSSYAPPGSRNSYVLPIAPVATASEPVTLLCPTCQKELNFQVASLQARKSRRLNLLLIALITFLIGLAINVFFSPLFPLASQGWVFWVRLVGYVFLFICGIYISGFFQYTGVSAGKLPLYHYMQPVLSANLEAYREQQKANAYGQSQF</sequence>
<keyword evidence="1" id="KW-0472">Membrane</keyword>
<keyword evidence="3" id="KW-1185">Reference proteome</keyword>